<evidence type="ECO:0000256" key="1">
    <source>
        <dbReference type="SAM" id="MobiDB-lite"/>
    </source>
</evidence>
<comment type="caution">
    <text evidence="2">The sequence shown here is derived from an EMBL/GenBank/DDBJ whole genome shotgun (WGS) entry which is preliminary data.</text>
</comment>
<reference evidence="2" key="1">
    <citation type="journal article" date="2022" name="IScience">
        <title>Evolution of zygomycete secretomes and the origins of terrestrial fungal ecologies.</title>
        <authorList>
            <person name="Chang Y."/>
            <person name="Wang Y."/>
            <person name="Mondo S."/>
            <person name="Ahrendt S."/>
            <person name="Andreopoulos W."/>
            <person name="Barry K."/>
            <person name="Beard J."/>
            <person name="Benny G.L."/>
            <person name="Blankenship S."/>
            <person name="Bonito G."/>
            <person name="Cuomo C."/>
            <person name="Desiro A."/>
            <person name="Gervers K.A."/>
            <person name="Hundley H."/>
            <person name="Kuo A."/>
            <person name="LaButti K."/>
            <person name="Lang B.F."/>
            <person name="Lipzen A."/>
            <person name="O'Donnell K."/>
            <person name="Pangilinan J."/>
            <person name="Reynolds N."/>
            <person name="Sandor L."/>
            <person name="Smith M.E."/>
            <person name="Tsang A."/>
            <person name="Grigoriev I.V."/>
            <person name="Stajich J.E."/>
            <person name="Spatafora J.W."/>
        </authorList>
    </citation>
    <scope>NUCLEOTIDE SEQUENCE</scope>
    <source>
        <strain evidence="2">RSA 2281</strain>
    </source>
</reference>
<proteinExistence type="predicted"/>
<evidence type="ECO:0000313" key="2">
    <source>
        <dbReference type="EMBL" id="KAI9271933.1"/>
    </source>
</evidence>
<organism evidence="2 3">
    <name type="scientific">Phascolomyces articulosus</name>
    <dbReference type="NCBI Taxonomy" id="60185"/>
    <lineage>
        <taxon>Eukaryota</taxon>
        <taxon>Fungi</taxon>
        <taxon>Fungi incertae sedis</taxon>
        <taxon>Mucoromycota</taxon>
        <taxon>Mucoromycotina</taxon>
        <taxon>Mucoromycetes</taxon>
        <taxon>Mucorales</taxon>
        <taxon>Lichtheimiaceae</taxon>
        <taxon>Phascolomyces</taxon>
    </lineage>
</organism>
<gene>
    <name evidence="2" type="ORF">BDA99DRAFT_433450</name>
</gene>
<protein>
    <submittedName>
        <fullName evidence="2">Uncharacterized protein</fullName>
    </submittedName>
</protein>
<accession>A0AAD5KNQ2</accession>
<sequence>MGIHYCIFTTSGENKVLDLVSPNILPQKYRDCVYDLFRSLSMPLQLVATQYEHEILLKLASTKDVDDVVKLFQQLPLTGSGSTMYISLGIHKLIALWKSGWLSSQQHQEGWYQIQVYSDLLDSIFLLDKHYVTKRTECHASTIKHLKRIGKIDAKTPEVKVDLIIFDHQHGDIFTCEDKPSGTSSKDIRGDVQKGARLRESRLKYLREILPKSDMITDLEVLSAQTHGLSLTIYGSKMTENGTIVHYQKTKAIIPPNPTHHMHQAAHFLLTVLSLQRAVILNLRKLEIIFEAFDQDALYYLSSGPECFSSNIFSRSDSDVDSSDSEDDNKPSDVHKDNDAGEQDWMSHEKDRRIREYINKKIENLVFNNNEYLDSSNWEDFVGKDSNTT</sequence>
<feature type="region of interest" description="Disordered" evidence="1">
    <location>
        <begin position="315"/>
        <end position="349"/>
    </location>
</feature>
<dbReference type="EMBL" id="JAIXMP010000006">
    <property type="protein sequence ID" value="KAI9271933.1"/>
    <property type="molecule type" value="Genomic_DNA"/>
</dbReference>
<dbReference type="AlphaFoldDB" id="A0AAD5KNQ2"/>
<dbReference type="Proteomes" id="UP001209540">
    <property type="component" value="Unassembled WGS sequence"/>
</dbReference>
<name>A0AAD5KNQ2_9FUNG</name>
<feature type="compositionally biased region" description="Basic and acidic residues" evidence="1">
    <location>
        <begin position="328"/>
        <end position="349"/>
    </location>
</feature>
<keyword evidence="3" id="KW-1185">Reference proteome</keyword>
<evidence type="ECO:0000313" key="3">
    <source>
        <dbReference type="Proteomes" id="UP001209540"/>
    </source>
</evidence>
<reference evidence="2" key="2">
    <citation type="submission" date="2023-02" db="EMBL/GenBank/DDBJ databases">
        <authorList>
            <consortium name="DOE Joint Genome Institute"/>
            <person name="Mondo S.J."/>
            <person name="Chang Y."/>
            <person name="Wang Y."/>
            <person name="Ahrendt S."/>
            <person name="Andreopoulos W."/>
            <person name="Barry K."/>
            <person name="Beard J."/>
            <person name="Benny G.L."/>
            <person name="Blankenship S."/>
            <person name="Bonito G."/>
            <person name="Cuomo C."/>
            <person name="Desiro A."/>
            <person name="Gervers K.A."/>
            <person name="Hundley H."/>
            <person name="Kuo A."/>
            <person name="LaButti K."/>
            <person name="Lang B.F."/>
            <person name="Lipzen A."/>
            <person name="O'Donnell K."/>
            <person name="Pangilinan J."/>
            <person name="Reynolds N."/>
            <person name="Sandor L."/>
            <person name="Smith M.W."/>
            <person name="Tsang A."/>
            <person name="Grigoriev I.V."/>
            <person name="Stajich J.E."/>
            <person name="Spatafora J.W."/>
        </authorList>
    </citation>
    <scope>NUCLEOTIDE SEQUENCE</scope>
    <source>
        <strain evidence="2">RSA 2281</strain>
    </source>
</reference>